<feature type="compositionally biased region" description="Basic and acidic residues" evidence="1">
    <location>
        <begin position="543"/>
        <end position="560"/>
    </location>
</feature>
<feature type="compositionally biased region" description="Basic and acidic residues" evidence="1">
    <location>
        <begin position="335"/>
        <end position="346"/>
    </location>
</feature>
<dbReference type="InterPro" id="IPR027267">
    <property type="entry name" value="AH/BAR_dom_sf"/>
</dbReference>
<evidence type="ECO:0000256" key="1">
    <source>
        <dbReference type="SAM" id="MobiDB-lite"/>
    </source>
</evidence>
<organism evidence="2 3">
    <name type="scientific">Jaapia argillacea MUCL 33604</name>
    <dbReference type="NCBI Taxonomy" id="933084"/>
    <lineage>
        <taxon>Eukaryota</taxon>
        <taxon>Fungi</taxon>
        <taxon>Dikarya</taxon>
        <taxon>Basidiomycota</taxon>
        <taxon>Agaricomycotina</taxon>
        <taxon>Agaricomycetes</taxon>
        <taxon>Agaricomycetidae</taxon>
        <taxon>Jaapiales</taxon>
        <taxon>Jaapiaceae</taxon>
        <taxon>Jaapia</taxon>
    </lineage>
</organism>
<feature type="region of interest" description="Disordered" evidence="1">
    <location>
        <begin position="193"/>
        <end position="214"/>
    </location>
</feature>
<dbReference type="HOGENOM" id="CLU_451303_0_0_1"/>
<keyword evidence="3" id="KW-1185">Reference proteome</keyword>
<feature type="compositionally biased region" description="Polar residues" evidence="1">
    <location>
        <begin position="586"/>
        <end position="605"/>
    </location>
</feature>
<evidence type="ECO:0000313" key="3">
    <source>
        <dbReference type="Proteomes" id="UP000027265"/>
    </source>
</evidence>
<accession>A0A067Q4U2</accession>
<feature type="compositionally biased region" description="Basic and acidic residues" evidence="1">
    <location>
        <begin position="300"/>
        <end position="327"/>
    </location>
</feature>
<feature type="compositionally biased region" description="Basic and acidic residues" evidence="1">
    <location>
        <begin position="569"/>
        <end position="583"/>
    </location>
</feature>
<name>A0A067Q4U2_9AGAM</name>
<feature type="compositionally biased region" description="Basic and acidic residues" evidence="1">
    <location>
        <begin position="400"/>
        <end position="429"/>
    </location>
</feature>
<protein>
    <recommendedName>
        <fullName evidence="4">IMD domain-containing protein</fullName>
    </recommendedName>
</protein>
<dbReference type="Proteomes" id="UP000027265">
    <property type="component" value="Unassembled WGS sequence"/>
</dbReference>
<feature type="compositionally biased region" description="Polar residues" evidence="1">
    <location>
        <begin position="286"/>
        <end position="296"/>
    </location>
</feature>
<dbReference type="InParanoid" id="A0A067Q4U2"/>
<feature type="region of interest" description="Disordered" evidence="1">
    <location>
        <begin position="227"/>
        <end position="360"/>
    </location>
</feature>
<feature type="compositionally biased region" description="Basic and acidic residues" evidence="1">
    <location>
        <begin position="271"/>
        <end position="282"/>
    </location>
</feature>
<sequence length="605" mass="64759">MASIANPQVFSPALQHILDCHDAILGSLSDLSNRYHDMSIALVLLGLEEGIELSASISPFISAISSYSTSFAQLATDMKPLREHLEAVHTTDASLEYLRAHRNTLRTQVDASRTSRVDNPFERRAELERVVEEICDLSSKMIVGEARLADLKKAAIKKWISAHFDIFDVFSKVVTAVGCSVGSIPHRVEGSEKAALPLSQSATQSTKTLSSRPSGWRRLWRSASDYHGMHTKSPSAPPMLGHQDSASTHASIANVDFSDGMSGRTSTPPETGHHTSISDRRGASPVASSAPFSLDNSLACDRDDPSDTSPTEKQDGEPDDARSRMDDISSSASAKIKDNEPDDSRSGKGGISSPSPPAGVMVYASFRSLSTVTSVSLPPRDGDLHTMPSRAPVVLPPELACDRDDPSDTSPNEKRDGAEPDDTRSRMDDIPSPSPAENKDIEPNDTRLNNGGISPPSTPARDQVSSDLPLPPCAEKQGSEPGYARFRMDDAPSPSPPEPAEIKVIEPDDPPSTIPSPSAENEDREAGDARSRMNISSPSAPAENKDSDHGPDDARSRTKDVPSASEAHSSADNEDREPDDVRSSKGGISSPSTPVRDQVSSDLPL</sequence>
<dbReference type="EMBL" id="KL197712">
    <property type="protein sequence ID" value="KDQ61984.1"/>
    <property type="molecule type" value="Genomic_DNA"/>
</dbReference>
<dbReference type="AlphaFoldDB" id="A0A067Q4U2"/>
<dbReference type="Gene3D" id="1.20.1270.60">
    <property type="entry name" value="Arfaptin homology (AH) domain/BAR domain"/>
    <property type="match status" value="1"/>
</dbReference>
<gene>
    <name evidence="2" type="ORF">JAAARDRAFT_55245</name>
</gene>
<feature type="compositionally biased region" description="Polar residues" evidence="1">
    <location>
        <begin position="198"/>
        <end position="213"/>
    </location>
</feature>
<proteinExistence type="predicted"/>
<feature type="region of interest" description="Disordered" evidence="1">
    <location>
        <begin position="373"/>
        <end position="605"/>
    </location>
</feature>
<evidence type="ECO:0000313" key="2">
    <source>
        <dbReference type="EMBL" id="KDQ61984.1"/>
    </source>
</evidence>
<reference evidence="3" key="1">
    <citation type="journal article" date="2014" name="Proc. Natl. Acad. Sci. U.S.A.">
        <title>Extensive sampling of basidiomycete genomes demonstrates inadequacy of the white-rot/brown-rot paradigm for wood decay fungi.</title>
        <authorList>
            <person name="Riley R."/>
            <person name="Salamov A.A."/>
            <person name="Brown D.W."/>
            <person name="Nagy L.G."/>
            <person name="Floudas D."/>
            <person name="Held B.W."/>
            <person name="Levasseur A."/>
            <person name="Lombard V."/>
            <person name="Morin E."/>
            <person name="Otillar R."/>
            <person name="Lindquist E.A."/>
            <person name="Sun H."/>
            <person name="LaButti K.M."/>
            <person name="Schmutz J."/>
            <person name="Jabbour D."/>
            <person name="Luo H."/>
            <person name="Baker S.E."/>
            <person name="Pisabarro A.G."/>
            <person name="Walton J.D."/>
            <person name="Blanchette R.A."/>
            <person name="Henrissat B."/>
            <person name="Martin F."/>
            <person name="Cullen D."/>
            <person name="Hibbett D.S."/>
            <person name="Grigoriev I.V."/>
        </authorList>
    </citation>
    <scope>NUCLEOTIDE SEQUENCE [LARGE SCALE GENOMIC DNA]</scope>
    <source>
        <strain evidence="3">MUCL 33604</strain>
    </source>
</reference>
<dbReference type="STRING" id="933084.A0A067Q4U2"/>
<evidence type="ECO:0008006" key="4">
    <source>
        <dbReference type="Google" id="ProtNLM"/>
    </source>
</evidence>